<sequence length="226" mass="25695">MALGLFTLNLESTVNSSLSRAKIGADVTRQVIDDVKRGTVTFNILAYTLMSLFAVYFALFKAKSRCGRVAILVSKLLTLFAYVPILYWSEAYLDASLLTVIILGRLLHTAWYAWLYRTWDFIAFNVTTLCYVHGKCWYVETKSMKPFVCFYGGDQFLYVGDKLVSYVSTNDLYVALRGRIEKDLSLSRKVDLFNGECIYVFCEQPAVGIVNTDFRLEFEDVSEISG</sequence>
<reference evidence="10 11" key="1">
    <citation type="journal article" date="2015" name="J. Virol.">
        <title>Evidence for an Ancestral Association of Human Coronavirus 229E with Bats.</title>
        <authorList>
            <person name="Corman V.M."/>
            <person name="Baldwin H.J."/>
            <person name="Fumie Tateno A."/>
            <person name="Melim Zerbinati R."/>
            <person name="Annan A."/>
            <person name="Owusu M."/>
            <person name="Nkrumah E.E."/>
            <person name="Maganga G.D."/>
            <person name="Oppong S."/>
            <person name="Adu-Sarkodie Y."/>
            <person name="Vallo P."/>
            <person name="da Silva Filho L.V."/>
            <person name="Leroy E.M."/>
            <person name="Thiel V."/>
            <person name="van der Hoek L."/>
            <person name="Poon L.L."/>
            <person name="Tschapka M."/>
            <person name="Drosten C."/>
            <person name="Drexler J.F."/>
        </authorList>
    </citation>
    <scope>NUCLEOTIDE SEQUENCE [LARGE SCALE GENOMIC DNA]</scope>
    <source>
        <strain evidence="10">BtCoV/KW2E-F56/Hip_cf._rub/GHA/2011</strain>
    </source>
</reference>
<evidence type="ECO:0000256" key="2">
    <source>
        <dbReference type="ARBA" id="ARBA00022692"/>
    </source>
</evidence>
<evidence type="ECO:0000313" key="11">
    <source>
        <dbReference type="Proteomes" id="UP000096398"/>
    </source>
</evidence>
<evidence type="ECO:0000259" key="8">
    <source>
        <dbReference type="PROSITE" id="PS51966"/>
    </source>
</evidence>
<dbReference type="EMBL" id="KT253271">
    <property type="protein sequence ID" value="ALK28788.1"/>
    <property type="molecule type" value="Genomic_RNA"/>
</dbReference>
<feature type="domain" description="CoV 3a-like viroporin TM" evidence="8">
    <location>
        <begin position="30"/>
        <end position="124"/>
    </location>
</feature>
<feature type="transmembrane region" description="Helical" evidence="7">
    <location>
        <begin position="69"/>
        <end position="89"/>
    </location>
</feature>
<proteinExistence type="predicted"/>
<name>A0A0P0KWE8_CVH22</name>
<evidence type="ECO:0000256" key="1">
    <source>
        <dbReference type="ARBA" id="ARBA00004301"/>
    </source>
</evidence>
<protein>
    <submittedName>
        <fullName evidence="10">Orf4</fullName>
    </submittedName>
</protein>
<evidence type="ECO:0000313" key="10">
    <source>
        <dbReference type="EMBL" id="ALK28788.1"/>
    </source>
</evidence>
<organism evidence="10 11">
    <name type="scientific">229E-related bat coronavirus</name>
    <dbReference type="NCBI Taxonomy" id="1739614"/>
    <lineage>
        <taxon>Viruses</taxon>
        <taxon>Riboviria</taxon>
        <taxon>Orthornavirae</taxon>
        <taxon>Pisuviricota</taxon>
        <taxon>Pisoniviricetes</taxon>
        <taxon>Nidovirales</taxon>
        <taxon>Cornidovirineae</taxon>
        <taxon>Coronaviridae</taxon>
        <taxon>Orthocoronavirinae</taxon>
        <taxon>Alphacoronavirus</taxon>
        <taxon>Duvinacovirus</taxon>
        <taxon>Alphacoronavirus chicagoense</taxon>
        <taxon>Human coronavirus 229E</taxon>
    </lineage>
</organism>
<evidence type="ECO:0000259" key="9">
    <source>
        <dbReference type="PROSITE" id="PS51967"/>
    </source>
</evidence>
<keyword evidence="2 6" id="KW-0812">Transmembrane</keyword>
<evidence type="ECO:0000256" key="7">
    <source>
        <dbReference type="SAM" id="Phobius"/>
    </source>
</evidence>
<evidence type="ECO:0000256" key="4">
    <source>
        <dbReference type="ARBA" id="ARBA00022989"/>
    </source>
</evidence>
<dbReference type="InterPro" id="IPR046446">
    <property type="entry name" value="a/bCoV_VIROPORIN_3A-like_CD"/>
</dbReference>
<dbReference type="Pfam" id="PF03053">
    <property type="entry name" value="Corona_NS3b"/>
    <property type="match status" value="1"/>
</dbReference>
<keyword evidence="5 6" id="KW-0472">Membrane</keyword>
<dbReference type="PROSITE" id="PS51967">
    <property type="entry name" value="COV_VIROPORIN_3A_CD"/>
    <property type="match status" value="1"/>
</dbReference>
<dbReference type="GO" id="GO:0033644">
    <property type="term" value="C:host cell membrane"/>
    <property type="evidence" value="ECO:0007669"/>
    <property type="project" value="UniProtKB-SubCell"/>
</dbReference>
<feature type="domain" description="CoV 3a-like viroporin CD" evidence="9">
    <location>
        <begin position="128"/>
        <end position="206"/>
    </location>
</feature>
<evidence type="ECO:0000256" key="3">
    <source>
        <dbReference type="ARBA" id="ARBA00022870"/>
    </source>
</evidence>
<dbReference type="InterPro" id="IPR046445">
    <property type="entry name" value="a/bCoV_VIROPORIN_3A-like_TM"/>
</dbReference>
<evidence type="ECO:0000256" key="5">
    <source>
        <dbReference type="ARBA" id="ARBA00023136"/>
    </source>
</evidence>
<feature type="transmembrane region" description="Helical" evidence="7">
    <location>
        <begin position="44"/>
        <end position="62"/>
    </location>
</feature>
<comment type="subcellular location">
    <subcellularLocation>
        <location evidence="1">Host membrane</location>
        <topology evidence="1">Multi-pass membrane protein</topology>
    </subcellularLocation>
</comment>
<dbReference type="PROSITE" id="PS51966">
    <property type="entry name" value="COV_VIROPORIN_3A_TM"/>
    <property type="match status" value="1"/>
</dbReference>
<accession>A0A0P0KWE8</accession>
<feature type="transmembrane region" description="Helical" evidence="7">
    <location>
        <begin position="95"/>
        <end position="115"/>
    </location>
</feature>
<keyword evidence="3 6" id="KW-1043">Host membrane</keyword>
<evidence type="ECO:0000256" key="6">
    <source>
        <dbReference type="PROSITE-ProRule" id="PRU01311"/>
    </source>
</evidence>
<dbReference type="InterPro" id="IPR004293">
    <property type="entry name" value="Coronavirus_Orf3a/b"/>
</dbReference>
<dbReference type="Proteomes" id="UP000096398">
    <property type="component" value="Genome"/>
</dbReference>
<dbReference type="GO" id="GO:0016020">
    <property type="term" value="C:membrane"/>
    <property type="evidence" value="ECO:0007669"/>
    <property type="project" value="UniProtKB-UniRule"/>
</dbReference>
<keyword evidence="4 6" id="KW-1133">Transmembrane helix</keyword>